<dbReference type="Proteomes" id="UP000789405">
    <property type="component" value="Unassembled WGS sequence"/>
</dbReference>
<gene>
    <name evidence="1" type="ORF">DERYTH_LOCUS14901</name>
</gene>
<keyword evidence="2" id="KW-1185">Reference proteome</keyword>
<organism evidence="1 2">
    <name type="scientific">Dentiscutata erythropus</name>
    <dbReference type="NCBI Taxonomy" id="1348616"/>
    <lineage>
        <taxon>Eukaryota</taxon>
        <taxon>Fungi</taxon>
        <taxon>Fungi incertae sedis</taxon>
        <taxon>Mucoromycota</taxon>
        <taxon>Glomeromycotina</taxon>
        <taxon>Glomeromycetes</taxon>
        <taxon>Diversisporales</taxon>
        <taxon>Gigasporaceae</taxon>
        <taxon>Dentiscutata</taxon>
    </lineage>
</organism>
<sequence>MLQETIQGFKNLQECIKNFLSNSEESLLNLNIQIDVFKNAKLKCGTIIRASPSYYKTSYYSNIAIELDEKEQQICINNNGYCYAKILLIIELKYYNNQNILQNYELALLRLLTQLLDFTAPLAVSTGD</sequence>
<evidence type="ECO:0000313" key="1">
    <source>
        <dbReference type="EMBL" id="CAG8728329.1"/>
    </source>
</evidence>
<comment type="caution">
    <text evidence="1">The sequence shown here is derived from an EMBL/GenBank/DDBJ whole genome shotgun (WGS) entry which is preliminary data.</text>
</comment>
<evidence type="ECO:0000313" key="2">
    <source>
        <dbReference type="Proteomes" id="UP000789405"/>
    </source>
</evidence>
<reference evidence="1" key="1">
    <citation type="submission" date="2021-06" db="EMBL/GenBank/DDBJ databases">
        <authorList>
            <person name="Kallberg Y."/>
            <person name="Tangrot J."/>
            <person name="Rosling A."/>
        </authorList>
    </citation>
    <scope>NUCLEOTIDE SEQUENCE</scope>
    <source>
        <strain evidence="1">MA453B</strain>
    </source>
</reference>
<dbReference type="EMBL" id="CAJVPY010011604">
    <property type="protein sequence ID" value="CAG8728329.1"/>
    <property type="molecule type" value="Genomic_DNA"/>
</dbReference>
<name>A0A9N9NDU3_9GLOM</name>
<dbReference type="OrthoDB" id="2411189at2759"/>
<dbReference type="AlphaFoldDB" id="A0A9N9NDU3"/>
<proteinExistence type="predicted"/>
<protein>
    <submittedName>
        <fullName evidence="1">7710_t:CDS:1</fullName>
    </submittedName>
</protein>
<accession>A0A9N9NDU3</accession>